<dbReference type="Pfam" id="PF00498">
    <property type="entry name" value="FHA"/>
    <property type="match status" value="1"/>
</dbReference>
<dbReference type="WBParaSite" id="TCONS_00001526.p1">
    <property type="protein sequence ID" value="TCONS_00001526.p1"/>
    <property type="gene ID" value="XLOC_001405"/>
</dbReference>
<feature type="compositionally biased region" description="Basic and acidic residues" evidence="1">
    <location>
        <begin position="1"/>
        <end position="27"/>
    </location>
</feature>
<dbReference type="PROSITE" id="PS50006">
    <property type="entry name" value="FHA_DOMAIN"/>
    <property type="match status" value="1"/>
</dbReference>
<organism evidence="4">
    <name type="scientific">Strongyloides stercoralis</name>
    <name type="common">Threadworm</name>
    <dbReference type="NCBI Taxonomy" id="6248"/>
    <lineage>
        <taxon>Eukaryota</taxon>
        <taxon>Metazoa</taxon>
        <taxon>Ecdysozoa</taxon>
        <taxon>Nematoda</taxon>
        <taxon>Chromadorea</taxon>
        <taxon>Rhabditida</taxon>
        <taxon>Tylenchina</taxon>
        <taxon>Panagrolaimomorpha</taxon>
        <taxon>Strongyloidoidea</taxon>
        <taxon>Strongyloididae</taxon>
        <taxon>Strongyloides</taxon>
    </lineage>
</organism>
<evidence type="ECO:0000259" key="2">
    <source>
        <dbReference type="PROSITE" id="PS50006"/>
    </source>
</evidence>
<dbReference type="STRING" id="6248.A0A0K0EPJ9"/>
<feature type="domain" description="FHA" evidence="2">
    <location>
        <begin position="138"/>
        <end position="197"/>
    </location>
</feature>
<feature type="compositionally biased region" description="Basic and acidic residues" evidence="1">
    <location>
        <begin position="41"/>
        <end position="55"/>
    </location>
</feature>
<dbReference type="PANTHER" id="PTHR23308">
    <property type="entry name" value="NUCLEAR INHIBITOR OF PROTEIN PHOSPHATASE-1"/>
    <property type="match status" value="1"/>
</dbReference>
<feature type="compositionally biased region" description="Basic residues" evidence="1">
    <location>
        <begin position="28"/>
        <end position="40"/>
    </location>
</feature>
<dbReference type="Gene3D" id="2.60.200.20">
    <property type="match status" value="1"/>
</dbReference>
<feature type="compositionally biased region" description="Basic and acidic residues" evidence="1">
    <location>
        <begin position="64"/>
        <end position="78"/>
    </location>
</feature>
<dbReference type="WBParaSite" id="SSTP_0001138400.1">
    <property type="protein sequence ID" value="SSTP_0001138400.1"/>
    <property type="gene ID" value="SSTP_0001138400"/>
</dbReference>
<sequence>MGRESSRYNSKRKYDYSRDDDSSSEYRRHSKHRRRSRSPKKSSDNKRRDLDRNSESKYTWGKSEMNEDNKKYEESIEKEKPNFATSGKLCEDTNMHNGVVVKYSEPNDAAMPTTKWRLYPFKGDEALPQIYIHRQSAYLIGKDRKVADFPVDHPSCSKQHAAFQYRTVKTSTGSRKVLLYIIDLCSTNGTFLNGIKIEPSRYYELKEKDILKFGFSSREYVVLSEDMCKKDTSKEEENSDEEYDVDLTGVEDKIKQENLSNDYGL</sequence>
<name>A0A0K0EPJ9_STRER</name>
<feature type="region of interest" description="Disordered" evidence="1">
    <location>
        <begin position="1"/>
        <end position="78"/>
    </location>
</feature>
<dbReference type="SMART" id="SM00240">
    <property type="entry name" value="FHA"/>
    <property type="match status" value="1"/>
</dbReference>
<evidence type="ECO:0000313" key="4">
    <source>
        <dbReference type="WBParaSite" id="SSTP_0001138400.1"/>
    </source>
</evidence>
<dbReference type="AlphaFoldDB" id="A0A0K0EPJ9"/>
<protein>
    <submittedName>
        <fullName evidence="4 5">FHA domain-containing protein</fullName>
    </submittedName>
</protein>
<keyword evidence="3" id="KW-1185">Reference proteome</keyword>
<dbReference type="InterPro" id="IPR008984">
    <property type="entry name" value="SMAD_FHA_dom_sf"/>
</dbReference>
<accession>A0A0K0EPJ9</accession>
<dbReference type="Proteomes" id="UP000035681">
    <property type="component" value="Unplaced"/>
</dbReference>
<proteinExistence type="predicted"/>
<dbReference type="SUPFAM" id="SSF49879">
    <property type="entry name" value="SMAD/FHA domain"/>
    <property type="match status" value="1"/>
</dbReference>
<evidence type="ECO:0000256" key="1">
    <source>
        <dbReference type="SAM" id="MobiDB-lite"/>
    </source>
</evidence>
<reference evidence="4" key="1">
    <citation type="submission" date="2015-08" db="UniProtKB">
        <authorList>
            <consortium name="WormBaseParasite"/>
        </authorList>
    </citation>
    <scope>IDENTIFICATION</scope>
</reference>
<evidence type="ECO:0000313" key="5">
    <source>
        <dbReference type="WBParaSite" id="TCONS_00001526.p1"/>
    </source>
</evidence>
<evidence type="ECO:0000313" key="3">
    <source>
        <dbReference type="Proteomes" id="UP000035681"/>
    </source>
</evidence>
<dbReference type="InterPro" id="IPR000253">
    <property type="entry name" value="FHA_dom"/>
</dbReference>
<dbReference type="InterPro" id="IPR050923">
    <property type="entry name" value="Cell_Proc_Reg/RNA_Proc"/>
</dbReference>